<proteinExistence type="predicted"/>
<dbReference type="AlphaFoldDB" id="A0A1Q5T0G5"/>
<sequence length="167" mass="19573">MISFLDLPVEIRVIIYAYLLNPNDYLSGYRQIENLITAHTDRSRGPSCADPRLYVERYTPSILLVNKQITSEALYVLHRIPLSLEGTPGTYLAMRQMDITEFISEELLQNIHYGILRLDTAHKHFVLPLLDIWGQRNNLKRLDVFRPRSTPIPRDHWKIVKSRVFSR</sequence>
<evidence type="ECO:0000313" key="2">
    <source>
        <dbReference type="Proteomes" id="UP000186955"/>
    </source>
</evidence>
<gene>
    <name evidence="1" type="ORF">PENSUB_12012</name>
</gene>
<accession>A0A1Q5T0G5</accession>
<evidence type="ECO:0008006" key="3">
    <source>
        <dbReference type="Google" id="ProtNLM"/>
    </source>
</evidence>
<dbReference type="EMBL" id="MNBE01000723">
    <property type="protein sequence ID" value="OKO93733.1"/>
    <property type="molecule type" value="Genomic_DNA"/>
</dbReference>
<keyword evidence="2" id="KW-1185">Reference proteome</keyword>
<protein>
    <recommendedName>
        <fullName evidence="3">F-box domain-containing protein</fullName>
    </recommendedName>
</protein>
<dbReference type="STRING" id="1316194.A0A1Q5T0G5"/>
<reference evidence="1 2" key="1">
    <citation type="submission" date="2016-10" db="EMBL/GenBank/DDBJ databases">
        <title>Genome sequence of the ascomycete fungus Penicillium subrubescens.</title>
        <authorList>
            <person name="De Vries R.P."/>
            <person name="Peng M."/>
            <person name="Dilokpimol A."/>
            <person name="Hilden K."/>
            <person name="Makela M.R."/>
            <person name="Grigoriev I."/>
            <person name="Riley R."/>
            <person name="Granchi Z."/>
        </authorList>
    </citation>
    <scope>NUCLEOTIDE SEQUENCE [LARGE SCALE GENOMIC DNA]</scope>
    <source>
        <strain evidence="1 2">CBS 132785</strain>
    </source>
</reference>
<evidence type="ECO:0000313" key="1">
    <source>
        <dbReference type="EMBL" id="OKO93733.1"/>
    </source>
</evidence>
<comment type="caution">
    <text evidence="1">The sequence shown here is derived from an EMBL/GenBank/DDBJ whole genome shotgun (WGS) entry which is preliminary data.</text>
</comment>
<dbReference type="Proteomes" id="UP000186955">
    <property type="component" value="Unassembled WGS sequence"/>
</dbReference>
<name>A0A1Q5T0G5_9EURO</name>
<organism evidence="1 2">
    <name type="scientific">Penicillium subrubescens</name>
    <dbReference type="NCBI Taxonomy" id="1316194"/>
    <lineage>
        <taxon>Eukaryota</taxon>
        <taxon>Fungi</taxon>
        <taxon>Dikarya</taxon>
        <taxon>Ascomycota</taxon>
        <taxon>Pezizomycotina</taxon>
        <taxon>Eurotiomycetes</taxon>
        <taxon>Eurotiomycetidae</taxon>
        <taxon>Eurotiales</taxon>
        <taxon>Aspergillaceae</taxon>
        <taxon>Penicillium</taxon>
    </lineage>
</organism>